<keyword evidence="4" id="KW-0274">FAD</keyword>
<dbReference type="EMBL" id="BGZK01009462">
    <property type="protein sequence ID" value="GBP12381.1"/>
    <property type="molecule type" value="Genomic_DNA"/>
</dbReference>
<comment type="caution">
    <text evidence="6">The sequence shown here is derived from an EMBL/GenBank/DDBJ whole genome shotgun (WGS) entry which is preliminary data.</text>
</comment>
<dbReference type="GO" id="GO:0030488">
    <property type="term" value="P:tRNA methylation"/>
    <property type="evidence" value="ECO:0007669"/>
    <property type="project" value="TreeGrafter"/>
</dbReference>
<evidence type="ECO:0000259" key="5">
    <source>
        <dbReference type="SMART" id="SM01228"/>
    </source>
</evidence>
<dbReference type="STRING" id="151549.A0A4C1TGE8"/>
<name>A0A4C1TGE8_EUMVA</name>
<evidence type="ECO:0000256" key="3">
    <source>
        <dbReference type="ARBA" id="ARBA00022630"/>
    </source>
</evidence>
<dbReference type="Proteomes" id="UP000299102">
    <property type="component" value="Unassembled WGS sequence"/>
</dbReference>
<dbReference type="FunFam" id="1.10.150.570:FF:000001">
    <property type="entry name" value="tRNA uridine 5-carboxymethylaminomethyl modification enzyme MnmG"/>
    <property type="match status" value="1"/>
</dbReference>
<organism evidence="6 7">
    <name type="scientific">Eumeta variegata</name>
    <name type="common">Bagworm moth</name>
    <name type="synonym">Eumeta japonica</name>
    <dbReference type="NCBI Taxonomy" id="151549"/>
    <lineage>
        <taxon>Eukaryota</taxon>
        <taxon>Metazoa</taxon>
        <taxon>Ecdysozoa</taxon>
        <taxon>Arthropoda</taxon>
        <taxon>Hexapoda</taxon>
        <taxon>Insecta</taxon>
        <taxon>Pterygota</taxon>
        <taxon>Neoptera</taxon>
        <taxon>Endopterygota</taxon>
        <taxon>Lepidoptera</taxon>
        <taxon>Glossata</taxon>
        <taxon>Ditrysia</taxon>
        <taxon>Tineoidea</taxon>
        <taxon>Psychidae</taxon>
        <taxon>Oiketicinae</taxon>
        <taxon>Eumeta</taxon>
    </lineage>
</organism>
<dbReference type="InterPro" id="IPR026904">
    <property type="entry name" value="MnmG_C"/>
</dbReference>
<dbReference type="SMART" id="SM01228">
    <property type="entry name" value="GIDA_assoc_3"/>
    <property type="match status" value="1"/>
</dbReference>
<evidence type="ECO:0000256" key="2">
    <source>
        <dbReference type="ARBA" id="ARBA00007653"/>
    </source>
</evidence>
<dbReference type="AlphaFoldDB" id="A0A4C1TGE8"/>
<evidence type="ECO:0000313" key="6">
    <source>
        <dbReference type="EMBL" id="GBP12381.1"/>
    </source>
</evidence>
<dbReference type="InterPro" id="IPR047001">
    <property type="entry name" value="MnmG_C_subdom"/>
</dbReference>
<evidence type="ECO:0000256" key="1">
    <source>
        <dbReference type="ARBA" id="ARBA00001974"/>
    </source>
</evidence>
<protein>
    <submittedName>
        <fullName evidence="6">Protein MTO1 homolog, mitochondrial</fullName>
    </submittedName>
</protein>
<accession>A0A4C1TGE8</accession>
<gene>
    <name evidence="6" type="primary">MTO1</name>
    <name evidence="6" type="ORF">EVAR_72516_1</name>
</gene>
<dbReference type="OrthoDB" id="3329at2759"/>
<reference evidence="6 7" key="1">
    <citation type="journal article" date="2019" name="Commun. Biol.">
        <title>The bagworm genome reveals a unique fibroin gene that provides high tensile strength.</title>
        <authorList>
            <person name="Kono N."/>
            <person name="Nakamura H."/>
            <person name="Ohtoshi R."/>
            <person name="Tomita M."/>
            <person name="Numata K."/>
            <person name="Arakawa K."/>
        </authorList>
    </citation>
    <scope>NUCLEOTIDE SEQUENCE [LARGE SCALE GENOMIC DNA]</scope>
</reference>
<dbReference type="GO" id="GO:0005829">
    <property type="term" value="C:cytosol"/>
    <property type="evidence" value="ECO:0007669"/>
    <property type="project" value="TreeGrafter"/>
</dbReference>
<keyword evidence="3" id="KW-0285">Flavoprotein</keyword>
<comment type="cofactor">
    <cofactor evidence="1">
        <name>FAD</name>
        <dbReference type="ChEBI" id="CHEBI:57692"/>
    </cofactor>
</comment>
<proteinExistence type="inferred from homology"/>
<evidence type="ECO:0000256" key="4">
    <source>
        <dbReference type="ARBA" id="ARBA00022827"/>
    </source>
</evidence>
<evidence type="ECO:0000313" key="7">
    <source>
        <dbReference type="Proteomes" id="UP000299102"/>
    </source>
</evidence>
<feature type="domain" description="tRNA uridine 5-carboxymethylaminomethyl modification enzyme C-terminal subdomain" evidence="5">
    <location>
        <begin position="39"/>
        <end position="111"/>
    </location>
</feature>
<dbReference type="GO" id="GO:0005739">
    <property type="term" value="C:mitochondrion"/>
    <property type="evidence" value="ECO:0007669"/>
    <property type="project" value="GOC"/>
</dbReference>
<dbReference type="InterPro" id="IPR002218">
    <property type="entry name" value="MnmG-rel"/>
</dbReference>
<sequence>MLGMPLDNITLKDLINVMPKELGNIKNIDSIAERIKIEALYAHFVKEQMKDAEQVRNEESLIIPNDIDYFSKSLSLSNEERQKLTMIQPQNIAAASRIQGVTPATIVRLLKHVKRQHNNVNSI</sequence>
<dbReference type="Gene3D" id="1.10.150.570">
    <property type="entry name" value="GidA associated domain, C-terminal subdomain"/>
    <property type="match status" value="1"/>
</dbReference>
<dbReference type="Pfam" id="PF13932">
    <property type="entry name" value="SAM_GIDA_C"/>
    <property type="match status" value="1"/>
</dbReference>
<dbReference type="PANTHER" id="PTHR11806:SF0">
    <property type="entry name" value="PROTEIN MTO1 HOMOLOG, MITOCHONDRIAL"/>
    <property type="match status" value="1"/>
</dbReference>
<dbReference type="PANTHER" id="PTHR11806">
    <property type="entry name" value="GLUCOSE INHIBITED DIVISION PROTEIN A"/>
    <property type="match status" value="1"/>
</dbReference>
<comment type="similarity">
    <text evidence="2">Belongs to the MnmG family.</text>
</comment>
<keyword evidence="7" id="KW-1185">Reference proteome</keyword>
<dbReference type="GO" id="GO:0070899">
    <property type="term" value="P:mitochondrial tRNA wobble uridine modification"/>
    <property type="evidence" value="ECO:0007669"/>
    <property type="project" value="UniProtKB-ARBA"/>
</dbReference>
<dbReference type="InterPro" id="IPR044920">
    <property type="entry name" value="MnmG_C_subdom_sf"/>
</dbReference>
<dbReference type="GO" id="GO:0050660">
    <property type="term" value="F:flavin adenine dinucleotide binding"/>
    <property type="evidence" value="ECO:0007669"/>
    <property type="project" value="InterPro"/>
</dbReference>